<sequence length="191" mass="20429">MPAGFGEFGENAKFSFDQPSQEYLGESSSGNGGLQLKSKSAGSLANDNLSKDFGSPSGLAFSNRYDFGPSFKAAVQAAKDKETSPQDQDGLYMKANVRNSKPTLTVPEPTNDGKSQMTALGATSPKVATSRSIYEELVNKYCFVRTLEVLTASSITSGAHHPSLGRQNSSITHMSRRDGTETLKQNGRVGY</sequence>
<reference evidence="2" key="2">
    <citation type="submission" date="2014-03" db="EMBL/GenBank/DDBJ databases">
        <title>The Genome Annotation of Fusarium oxysporum PHW808.</title>
        <authorList>
            <consortium name="The Broad Institute Genomics Platform"/>
            <person name="Ma L.-J."/>
            <person name="Corby-Kistler H."/>
            <person name="Broz K."/>
            <person name="Gale L.R."/>
            <person name="Jonkers W."/>
            <person name="O'Donnell K."/>
            <person name="Ploetz R."/>
            <person name="Steinberg C."/>
            <person name="Schwartz D.C."/>
            <person name="VanEtten H."/>
            <person name="Zhou S."/>
            <person name="Young S.K."/>
            <person name="Zeng Q."/>
            <person name="Gargeya S."/>
            <person name="Fitzgerald M."/>
            <person name="Abouelleil A."/>
            <person name="Alvarado L."/>
            <person name="Chapman S.B."/>
            <person name="Gainer-Dewar J."/>
            <person name="Goldberg J."/>
            <person name="Griggs A."/>
            <person name="Gujja S."/>
            <person name="Hansen M."/>
            <person name="Howarth C."/>
            <person name="Imamovic A."/>
            <person name="Ireland A."/>
            <person name="Larimer J."/>
            <person name="McCowan C."/>
            <person name="Murphy C."/>
            <person name="Pearson M."/>
            <person name="Poon T.W."/>
            <person name="Priest M."/>
            <person name="Roberts A."/>
            <person name="Saif S."/>
            <person name="Shea T."/>
            <person name="Sykes S."/>
            <person name="Wortman J."/>
            <person name="Nusbaum C."/>
            <person name="Birren B."/>
        </authorList>
    </citation>
    <scope>NUCLEOTIDE SEQUENCE</scope>
    <source>
        <strain evidence="2">54008</strain>
    </source>
</reference>
<feature type="region of interest" description="Disordered" evidence="1">
    <location>
        <begin position="76"/>
        <end position="122"/>
    </location>
</feature>
<dbReference type="EMBL" id="KK034926">
    <property type="protein sequence ID" value="EXL63661.1"/>
    <property type="molecule type" value="Genomic_DNA"/>
</dbReference>
<accession>X0GUY6</accession>
<feature type="region of interest" description="Disordered" evidence="1">
    <location>
        <begin position="1"/>
        <end position="49"/>
    </location>
</feature>
<gene>
    <name evidence="2" type="ORF">FOPG_20066</name>
</gene>
<reference evidence="2" key="1">
    <citation type="submission" date="2011-11" db="EMBL/GenBank/DDBJ databases">
        <title>The Genome Sequence of Fusarium oxysporum PHW808.</title>
        <authorList>
            <consortium name="The Broad Institute Genome Sequencing Platform"/>
            <person name="Ma L.-J."/>
            <person name="Gale L.R."/>
            <person name="Schwartz D.C."/>
            <person name="Zhou S."/>
            <person name="Corby-Kistler H."/>
            <person name="Young S.K."/>
            <person name="Zeng Q."/>
            <person name="Gargeya S."/>
            <person name="Fitzgerald M."/>
            <person name="Haas B."/>
            <person name="Abouelleil A."/>
            <person name="Alvarado L."/>
            <person name="Arachchi H.M."/>
            <person name="Berlin A."/>
            <person name="Brown A."/>
            <person name="Chapman S.B."/>
            <person name="Chen Z."/>
            <person name="Dunbar C."/>
            <person name="Freedman E."/>
            <person name="Gearin G."/>
            <person name="Goldberg J."/>
            <person name="Griggs A."/>
            <person name="Gujja S."/>
            <person name="Heiman D."/>
            <person name="Howarth C."/>
            <person name="Larson L."/>
            <person name="Lui A."/>
            <person name="MacDonald P.J.P."/>
            <person name="Montmayeur A."/>
            <person name="Murphy C."/>
            <person name="Neiman D."/>
            <person name="Pearson M."/>
            <person name="Priest M."/>
            <person name="Roberts A."/>
            <person name="Saif S."/>
            <person name="Shea T."/>
            <person name="Shenoy N."/>
            <person name="Sisk P."/>
            <person name="Stolte C."/>
            <person name="Sykes S."/>
            <person name="Wortman J."/>
            <person name="Nusbaum C."/>
            <person name="Birren B."/>
        </authorList>
    </citation>
    <scope>NUCLEOTIDE SEQUENCE [LARGE SCALE GENOMIC DNA]</scope>
    <source>
        <strain evidence="2">54008</strain>
    </source>
</reference>
<evidence type="ECO:0000256" key="1">
    <source>
        <dbReference type="SAM" id="MobiDB-lite"/>
    </source>
</evidence>
<protein>
    <submittedName>
        <fullName evidence="2">Uncharacterized protein</fullName>
    </submittedName>
</protein>
<feature type="region of interest" description="Disordered" evidence="1">
    <location>
        <begin position="157"/>
        <end position="191"/>
    </location>
</feature>
<dbReference type="HOGENOM" id="CLU_1421473_0_0_1"/>
<feature type="compositionally biased region" description="Polar residues" evidence="1">
    <location>
        <begin position="17"/>
        <end position="29"/>
    </location>
</feature>
<evidence type="ECO:0000313" key="2">
    <source>
        <dbReference type="EMBL" id="EXL63661.1"/>
    </source>
</evidence>
<organism evidence="2">
    <name type="scientific">Fusarium oxysporum f. sp. conglutinans race 2 54008</name>
    <dbReference type="NCBI Taxonomy" id="1089457"/>
    <lineage>
        <taxon>Eukaryota</taxon>
        <taxon>Fungi</taxon>
        <taxon>Dikarya</taxon>
        <taxon>Ascomycota</taxon>
        <taxon>Pezizomycotina</taxon>
        <taxon>Sordariomycetes</taxon>
        <taxon>Hypocreomycetidae</taxon>
        <taxon>Hypocreales</taxon>
        <taxon>Nectriaceae</taxon>
        <taxon>Fusarium</taxon>
        <taxon>Fusarium oxysporum species complex</taxon>
    </lineage>
</organism>
<dbReference type="AlphaFoldDB" id="X0GUY6"/>
<feature type="compositionally biased region" description="Polar residues" evidence="1">
    <location>
        <begin position="37"/>
        <end position="48"/>
    </location>
</feature>
<proteinExistence type="predicted"/>
<dbReference type="Proteomes" id="UP000030676">
    <property type="component" value="Unassembled WGS sequence"/>
</dbReference>
<name>X0GUY6_FUSOX</name>